<dbReference type="EMBL" id="JARYGX010000013">
    <property type="protein sequence ID" value="MDH7452659.1"/>
    <property type="molecule type" value="Genomic_DNA"/>
</dbReference>
<dbReference type="SUPFAM" id="SSF55729">
    <property type="entry name" value="Acyl-CoA N-acyltransferases (Nat)"/>
    <property type="match status" value="1"/>
</dbReference>
<dbReference type="CDD" id="cd04301">
    <property type="entry name" value="NAT_SF"/>
    <property type="match status" value="1"/>
</dbReference>
<comment type="caution">
    <text evidence="2">The sequence shown here is derived from an EMBL/GenBank/DDBJ whole genome shotgun (WGS) entry which is preliminary data.</text>
</comment>
<dbReference type="Pfam" id="PF00583">
    <property type="entry name" value="Acetyltransf_1"/>
    <property type="match status" value="1"/>
</dbReference>
<evidence type="ECO:0000259" key="1">
    <source>
        <dbReference type="PROSITE" id="PS51186"/>
    </source>
</evidence>
<evidence type="ECO:0000313" key="3">
    <source>
        <dbReference type="Proteomes" id="UP001160550"/>
    </source>
</evidence>
<organism evidence="2 3">
    <name type="scientific">Luteimonas composti</name>
    <dbReference type="NCBI Taxonomy" id="398257"/>
    <lineage>
        <taxon>Bacteria</taxon>
        <taxon>Pseudomonadati</taxon>
        <taxon>Pseudomonadota</taxon>
        <taxon>Gammaproteobacteria</taxon>
        <taxon>Lysobacterales</taxon>
        <taxon>Lysobacteraceae</taxon>
        <taxon>Luteimonas</taxon>
    </lineage>
</organism>
<dbReference type="PANTHER" id="PTHR43072:SF8">
    <property type="entry name" value="ACYLTRANSFERASE FABY-RELATED"/>
    <property type="match status" value="1"/>
</dbReference>
<protein>
    <submittedName>
        <fullName evidence="2">N-acetyltransferase family protein</fullName>
    </submittedName>
</protein>
<sequence length="175" mass="19324">MQVRAARDGDIQAITAIYAAEVRGHVNTCEYEPPDEAEMVRRMRELRSAGHPYLVAEQDGRVLGYAYTSAFRGRAGYRFTVEDSVYVAADARGRGIGAALLRALLEASERRGMRQMMAVVGDPANAASIRLHERFGFRRMAVLPGIAWKHGRWLDTVFLQRPLGDGSGTEPVDGT</sequence>
<dbReference type="Proteomes" id="UP001160550">
    <property type="component" value="Unassembled WGS sequence"/>
</dbReference>
<dbReference type="InterPro" id="IPR016181">
    <property type="entry name" value="Acyl_CoA_acyltransferase"/>
</dbReference>
<feature type="domain" description="N-acetyltransferase" evidence="1">
    <location>
        <begin position="1"/>
        <end position="164"/>
    </location>
</feature>
<dbReference type="PANTHER" id="PTHR43072">
    <property type="entry name" value="N-ACETYLTRANSFERASE"/>
    <property type="match status" value="1"/>
</dbReference>
<reference evidence="2" key="1">
    <citation type="journal article" date="2007" name="Int. J. Syst. Evol. Microbiol.">
        <title>Luteimonas composti sp. nov., a moderately thermophilic bacterium isolated from food waste.</title>
        <authorList>
            <person name="Young C.C."/>
            <person name="Kampfer P."/>
            <person name="Chen W.M."/>
            <person name="Yen W.S."/>
            <person name="Arun A.B."/>
            <person name="Lai W.A."/>
            <person name="Shen F.T."/>
            <person name="Rekha P.D."/>
            <person name="Lin K.Y."/>
            <person name="Chou J.H."/>
        </authorList>
    </citation>
    <scope>NUCLEOTIDE SEQUENCE</scope>
    <source>
        <strain evidence="2">CC-YY355</strain>
    </source>
</reference>
<dbReference type="PROSITE" id="PS51186">
    <property type="entry name" value="GNAT"/>
    <property type="match status" value="1"/>
</dbReference>
<evidence type="ECO:0000313" key="2">
    <source>
        <dbReference type="EMBL" id="MDH7452659.1"/>
    </source>
</evidence>
<reference evidence="2" key="2">
    <citation type="submission" date="2023-04" db="EMBL/GenBank/DDBJ databases">
        <authorList>
            <person name="Sun J.-Q."/>
        </authorList>
    </citation>
    <scope>NUCLEOTIDE SEQUENCE</scope>
    <source>
        <strain evidence="2">CC-YY355</strain>
    </source>
</reference>
<dbReference type="RefSeq" id="WP_280941860.1">
    <property type="nucleotide sequence ID" value="NZ_JARYGX010000013.1"/>
</dbReference>
<keyword evidence="3" id="KW-1185">Reference proteome</keyword>
<accession>A0ABT6MPV0</accession>
<gene>
    <name evidence="2" type="ORF">QF205_06115</name>
</gene>
<dbReference type="Gene3D" id="3.40.630.30">
    <property type="match status" value="1"/>
</dbReference>
<proteinExistence type="predicted"/>
<name>A0ABT6MPV0_9GAMM</name>
<dbReference type="InterPro" id="IPR000182">
    <property type="entry name" value="GNAT_dom"/>
</dbReference>